<dbReference type="Proteomes" id="UP000500826">
    <property type="component" value="Chromosome"/>
</dbReference>
<name>A0ABX6P6K5_9BURK</name>
<accession>A0ABX6P6K5</accession>
<reference evidence="1 2" key="1">
    <citation type="submission" date="2020-05" db="EMBL/GenBank/DDBJ databases">
        <title>Ramlibacter rhizophilus sp. nov., isolated from rhizosphere soil of national flower Mugunghwa from South Korea.</title>
        <authorList>
            <person name="Zheng-Fei Y."/>
            <person name="Huan T."/>
        </authorList>
    </citation>
    <scope>NUCLEOTIDE SEQUENCE [LARGE SCALE GENOMIC DNA]</scope>
    <source>
        <strain evidence="1 2">H242</strain>
    </source>
</reference>
<proteinExistence type="predicted"/>
<keyword evidence="2" id="KW-1185">Reference proteome</keyword>
<evidence type="ECO:0000313" key="1">
    <source>
        <dbReference type="EMBL" id="QJW85698.1"/>
    </source>
</evidence>
<dbReference type="InterPro" id="IPR021783">
    <property type="entry name" value="DUF3348"/>
</dbReference>
<reference evidence="1 2" key="2">
    <citation type="submission" date="2020-05" db="EMBL/GenBank/DDBJ databases">
        <authorList>
            <person name="Khan S.A."/>
            <person name="Jeon C.O."/>
            <person name="Chun B.H."/>
        </authorList>
    </citation>
    <scope>NUCLEOTIDE SEQUENCE [LARGE SCALE GENOMIC DNA]</scope>
    <source>
        <strain evidence="1 2">H242</strain>
    </source>
</reference>
<organism evidence="1 2">
    <name type="scientific">Ramlibacter terrae</name>
    <dbReference type="NCBI Taxonomy" id="2732511"/>
    <lineage>
        <taxon>Bacteria</taxon>
        <taxon>Pseudomonadati</taxon>
        <taxon>Pseudomonadota</taxon>
        <taxon>Betaproteobacteria</taxon>
        <taxon>Burkholderiales</taxon>
        <taxon>Comamonadaceae</taxon>
        <taxon>Ramlibacter</taxon>
    </lineage>
</organism>
<dbReference type="EMBL" id="CP053418">
    <property type="protein sequence ID" value="QJW85698.1"/>
    <property type="molecule type" value="Genomic_DNA"/>
</dbReference>
<protein>
    <submittedName>
        <fullName evidence="1">DUF3348 family protein</fullName>
    </submittedName>
</protein>
<dbReference type="Pfam" id="PF11828">
    <property type="entry name" value="DUF3348"/>
    <property type="match status" value="1"/>
</dbReference>
<evidence type="ECO:0000313" key="2">
    <source>
        <dbReference type="Proteomes" id="UP000500826"/>
    </source>
</evidence>
<sequence length="98" mass="10982">MELMIAPLRDHVRQALGRGSARLRQLAALDATLDEVLARREQALLPATAALAERRFGDMEPAAFEQHWRDVLRAEVELRLQRITGLVEAVANEMNPSP</sequence>
<gene>
    <name evidence="1" type="ORF">HK414_01180</name>
</gene>